<name>A0A4U1BEN4_9GAMM</name>
<evidence type="ECO:0000256" key="4">
    <source>
        <dbReference type="ARBA" id="ARBA00022691"/>
    </source>
</evidence>
<evidence type="ECO:0000256" key="2">
    <source>
        <dbReference type="ARBA" id="ARBA00022490"/>
    </source>
</evidence>
<dbReference type="InterPro" id="IPR013785">
    <property type="entry name" value="Aldolase_TIM"/>
</dbReference>
<dbReference type="GO" id="GO:0016992">
    <property type="term" value="F:lipoate synthase activity"/>
    <property type="evidence" value="ECO:0007669"/>
    <property type="project" value="UniProtKB-UniRule"/>
</dbReference>
<keyword evidence="1 9" id="KW-0004">4Fe-4S</keyword>
<dbReference type="FunFam" id="3.20.20.70:FF:000023">
    <property type="entry name" value="Lipoyl synthase"/>
    <property type="match status" value="1"/>
</dbReference>
<feature type="binding site" evidence="9">
    <location>
        <position position="74"/>
    </location>
    <ligand>
        <name>[4Fe-4S] cluster</name>
        <dbReference type="ChEBI" id="CHEBI:49883"/>
        <label>1</label>
    </ligand>
</feature>
<evidence type="ECO:0000259" key="10">
    <source>
        <dbReference type="PROSITE" id="PS51918"/>
    </source>
</evidence>
<evidence type="ECO:0000256" key="6">
    <source>
        <dbReference type="ARBA" id="ARBA00023004"/>
    </source>
</evidence>
<dbReference type="PANTHER" id="PTHR10949:SF0">
    <property type="entry name" value="LIPOYL SYNTHASE, MITOCHONDRIAL"/>
    <property type="match status" value="1"/>
</dbReference>
<dbReference type="SUPFAM" id="SSF102114">
    <property type="entry name" value="Radical SAM enzymes"/>
    <property type="match status" value="1"/>
</dbReference>
<dbReference type="EMBL" id="SWCJ01000030">
    <property type="protein sequence ID" value="TKB49110.1"/>
    <property type="molecule type" value="Genomic_DNA"/>
</dbReference>
<dbReference type="NCBIfam" id="TIGR00510">
    <property type="entry name" value="lipA"/>
    <property type="match status" value="1"/>
</dbReference>
<keyword evidence="12" id="KW-1185">Reference proteome</keyword>
<feature type="binding site" evidence="9">
    <location>
        <position position="309"/>
    </location>
    <ligand>
        <name>[4Fe-4S] cluster</name>
        <dbReference type="ChEBI" id="CHEBI:49883"/>
        <label>1</label>
    </ligand>
</feature>
<dbReference type="Pfam" id="PF04055">
    <property type="entry name" value="Radical_SAM"/>
    <property type="match status" value="1"/>
</dbReference>
<comment type="cofactor">
    <cofactor evidence="9">
        <name>[4Fe-4S] cluster</name>
        <dbReference type="ChEBI" id="CHEBI:49883"/>
    </cofactor>
    <text evidence="9">Binds 2 [4Fe-4S] clusters per subunit. One cluster is coordinated with 3 cysteines and an exchangeable S-adenosyl-L-methionine.</text>
</comment>
<dbReference type="AlphaFoldDB" id="A0A4U1BEN4"/>
<dbReference type="PANTHER" id="PTHR10949">
    <property type="entry name" value="LIPOYL SYNTHASE"/>
    <property type="match status" value="1"/>
</dbReference>
<dbReference type="SFLD" id="SFLDS00029">
    <property type="entry name" value="Radical_SAM"/>
    <property type="match status" value="1"/>
</dbReference>
<keyword evidence="5 9" id="KW-0479">Metal-binding</keyword>
<evidence type="ECO:0000256" key="9">
    <source>
        <dbReference type="HAMAP-Rule" id="MF_00206"/>
    </source>
</evidence>
<comment type="catalytic activity">
    <reaction evidence="8 9">
        <text>[[Fe-S] cluster scaffold protein carrying a second [4Fe-4S](2+) cluster] + N(6)-octanoyl-L-lysyl-[protein] + 2 oxidized [2Fe-2S]-[ferredoxin] + 2 S-adenosyl-L-methionine + 4 H(+) = [[Fe-S] cluster scaffold protein] + N(6)-[(R)-dihydrolipoyl]-L-lysyl-[protein] + 4 Fe(3+) + 2 hydrogen sulfide + 2 5'-deoxyadenosine + 2 L-methionine + 2 reduced [2Fe-2S]-[ferredoxin]</text>
        <dbReference type="Rhea" id="RHEA:16585"/>
        <dbReference type="Rhea" id="RHEA-COMP:9928"/>
        <dbReference type="Rhea" id="RHEA-COMP:10000"/>
        <dbReference type="Rhea" id="RHEA-COMP:10001"/>
        <dbReference type="Rhea" id="RHEA-COMP:10475"/>
        <dbReference type="Rhea" id="RHEA-COMP:14568"/>
        <dbReference type="Rhea" id="RHEA-COMP:14569"/>
        <dbReference type="ChEBI" id="CHEBI:15378"/>
        <dbReference type="ChEBI" id="CHEBI:17319"/>
        <dbReference type="ChEBI" id="CHEBI:29034"/>
        <dbReference type="ChEBI" id="CHEBI:29919"/>
        <dbReference type="ChEBI" id="CHEBI:33722"/>
        <dbReference type="ChEBI" id="CHEBI:33737"/>
        <dbReference type="ChEBI" id="CHEBI:33738"/>
        <dbReference type="ChEBI" id="CHEBI:57844"/>
        <dbReference type="ChEBI" id="CHEBI:59789"/>
        <dbReference type="ChEBI" id="CHEBI:78809"/>
        <dbReference type="ChEBI" id="CHEBI:83100"/>
        <dbReference type="EC" id="2.8.1.8"/>
    </reaction>
</comment>
<feature type="binding site" evidence="9">
    <location>
        <position position="99"/>
    </location>
    <ligand>
        <name>[4Fe-4S] cluster</name>
        <dbReference type="ChEBI" id="CHEBI:49883"/>
        <label>2</label>
        <note>4Fe-4S-S-AdoMet</note>
    </ligand>
</feature>
<dbReference type="UniPathway" id="UPA00538">
    <property type="reaction ID" value="UER00593"/>
</dbReference>
<dbReference type="SFLD" id="SFLDG01058">
    <property type="entry name" value="lipoyl_synthase_like"/>
    <property type="match status" value="1"/>
</dbReference>
<feature type="domain" description="Radical SAM core" evidence="10">
    <location>
        <begin position="81"/>
        <end position="298"/>
    </location>
</feature>
<dbReference type="RefSeq" id="WP_136865442.1">
    <property type="nucleotide sequence ID" value="NZ_SWCJ01000030.1"/>
</dbReference>
<dbReference type="EC" id="2.8.1.8" evidence="9"/>
<gene>
    <name evidence="9 11" type="primary">lipA</name>
    <name evidence="11" type="ORF">FCL42_21325</name>
</gene>
<dbReference type="NCBIfam" id="NF004019">
    <property type="entry name" value="PRK05481.1"/>
    <property type="match status" value="1"/>
</dbReference>
<dbReference type="GO" id="GO:0051539">
    <property type="term" value="F:4 iron, 4 sulfur cluster binding"/>
    <property type="evidence" value="ECO:0007669"/>
    <property type="project" value="UniProtKB-UniRule"/>
</dbReference>
<proteinExistence type="inferred from homology"/>
<dbReference type="InterPro" id="IPR058240">
    <property type="entry name" value="rSAM_sf"/>
</dbReference>
<feature type="binding site" evidence="9">
    <location>
        <position position="95"/>
    </location>
    <ligand>
        <name>[4Fe-4S] cluster</name>
        <dbReference type="ChEBI" id="CHEBI:49883"/>
        <label>2</label>
        <note>4Fe-4S-S-AdoMet</note>
    </ligand>
</feature>
<evidence type="ECO:0000313" key="12">
    <source>
        <dbReference type="Proteomes" id="UP000305675"/>
    </source>
</evidence>
<evidence type="ECO:0000256" key="5">
    <source>
        <dbReference type="ARBA" id="ARBA00022723"/>
    </source>
</evidence>
<dbReference type="NCBIfam" id="NF009544">
    <property type="entry name" value="PRK12928.1"/>
    <property type="match status" value="1"/>
</dbReference>
<protein>
    <recommendedName>
        <fullName evidence="9">Lipoyl synthase</fullName>
        <ecNumber evidence="9">2.8.1.8</ecNumber>
    </recommendedName>
    <alternativeName>
        <fullName evidence="9">Lip-syn</fullName>
        <shortName evidence="9">LS</shortName>
    </alternativeName>
    <alternativeName>
        <fullName evidence="9">Lipoate synthase</fullName>
    </alternativeName>
    <alternativeName>
        <fullName evidence="9">Lipoic acid synthase</fullName>
    </alternativeName>
    <alternativeName>
        <fullName evidence="9">Sulfur insertion protein LipA</fullName>
    </alternativeName>
</protein>
<comment type="similarity">
    <text evidence="9">Belongs to the radical SAM superfamily. Lipoyl synthase family.</text>
</comment>
<comment type="function">
    <text evidence="9">Catalyzes the radical-mediated insertion of two sulfur atoms into the C-6 and C-8 positions of the octanoyl moiety bound to the lipoyl domains of lipoate-dependent enzymes, thereby converting the octanoylated domains into lipoylated derivatives.</text>
</comment>
<comment type="caution">
    <text evidence="11">The sequence shown here is derived from an EMBL/GenBank/DDBJ whole genome shotgun (WGS) entry which is preliminary data.</text>
</comment>
<evidence type="ECO:0000256" key="8">
    <source>
        <dbReference type="ARBA" id="ARBA00047326"/>
    </source>
</evidence>
<keyword evidence="7 9" id="KW-0411">Iron-sulfur</keyword>
<dbReference type="GO" id="GO:0005737">
    <property type="term" value="C:cytoplasm"/>
    <property type="evidence" value="ECO:0007669"/>
    <property type="project" value="UniProtKB-SubCell"/>
</dbReference>
<reference evidence="11 12" key="1">
    <citation type="submission" date="2019-04" db="EMBL/GenBank/DDBJ databases">
        <authorList>
            <person name="Hwang J.C."/>
        </authorList>
    </citation>
    <scope>NUCLEOTIDE SEQUENCE [LARGE SCALE GENOMIC DNA]</scope>
    <source>
        <strain evidence="11 12">IMCC35002</strain>
    </source>
</reference>
<comment type="subcellular location">
    <subcellularLocation>
        <location evidence="9">Cytoplasm</location>
    </subcellularLocation>
</comment>
<evidence type="ECO:0000256" key="7">
    <source>
        <dbReference type="ARBA" id="ARBA00023014"/>
    </source>
</evidence>
<dbReference type="PROSITE" id="PS51918">
    <property type="entry name" value="RADICAL_SAM"/>
    <property type="match status" value="1"/>
</dbReference>
<evidence type="ECO:0000313" key="11">
    <source>
        <dbReference type="EMBL" id="TKB49110.1"/>
    </source>
</evidence>
<organism evidence="11 12">
    <name type="scientific">Ferrimonas aestuarii</name>
    <dbReference type="NCBI Taxonomy" id="2569539"/>
    <lineage>
        <taxon>Bacteria</taxon>
        <taxon>Pseudomonadati</taxon>
        <taxon>Pseudomonadota</taxon>
        <taxon>Gammaproteobacteria</taxon>
        <taxon>Alteromonadales</taxon>
        <taxon>Ferrimonadaceae</taxon>
        <taxon>Ferrimonas</taxon>
    </lineage>
</organism>
<dbReference type="OrthoDB" id="9787898at2"/>
<dbReference type="GO" id="GO:0009249">
    <property type="term" value="P:protein lipoylation"/>
    <property type="evidence" value="ECO:0007669"/>
    <property type="project" value="UniProtKB-UniRule"/>
</dbReference>
<keyword evidence="4 9" id="KW-0949">S-adenosyl-L-methionine</keyword>
<feature type="binding site" evidence="9">
    <location>
        <position position="102"/>
    </location>
    <ligand>
        <name>[4Fe-4S] cluster</name>
        <dbReference type="ChEBI" id="CHEBI:49883"/>
        <label>2</label>
        <note>4Fe-4S-S-AdoMet</note>
    </ligand>
</feature>
<dbReference type="GO" id="GO:0046872">
    <property type="term" value="F:metal ion binding"/>
    <property type="evidence" value="ECO:0007669"/>
    <property type="project" value="UniProtKB-KW"/>
</dbReference>
<dbReference type="SMART" id="SM00729">
    <property type="entry name" value="Elp3"/>
    <property type="match status" value="1"/>
</dbReference>
<comment type="pathway">
    <text evidence="9">Protein modification; protein lipoylation via endogenous pathway; protein N(6)-(lipoyl)lysine from octanoyl-[acyl-carrier-protein]: step 2/2.</text>
</comment>
<dbReference type="PIRSF" id="PIRSF005963">
    <property type="entry name" value="Lipoyl_synth"/>
    <property type="match status" value="1"/>
</dbReference>
<dbReference type="Proteomes" id="UP000305675">
    <property type="component" value="Unassembled WGS sequence"/>
</dbReference>
<dbReference type="SFLD" id="SFLDF00271">
    <property type="entry name" value="lipoyl_synthase"/>
    <property type="match status" value="1"/>
</dbReference>
<keyword evidence="3 9" id="KW-0808">Transferase</keyword>
<dbReference type="InterPro" id="IPR007197">
    <property type="entry name" value="rSAM"/>
</dbReference>
<dbReference type="InterPro" id="IPR006638">
    <property type="entry name" value="Elp3/MiaA/NifB-like_rSAM"/>
</dbReference>
<dbReference type="CDD" id="cd01335">
    <property type="entry name" value="Radical_SAM"/>
    <property type="match status" value="1"/>
</dbReference>
<evidence type="ECO:0000256" key="3">
    <source>
        <dbReference type="ARBA" id="ARBA00022679"/>
    </source>
</evidence>
<evidence type="ECO:0000256" key="1">
    <source>
        <dbReference type="ARBA" id="ARBA00022485"/>
    </source>
</evidence>
<accession>A0A4U1BEN4</accession>
<dbReference type="InterPro" id="IPR003698">
    <property type="entry name" value="Lipoyl_synth"/>
</dbReference>
<keyword evidence="6 9" id="KW-0408">Iron</keyword>
<keyword evidence="2 9" id="KW-0963">Cytoplasm</keyword>
<sequence length="322" mass="36455">MNERPERLVAGVKLRDAEKVARIPVKVVPSERETMLRKPDWLRVKLPSSSERIDEVKSAMRKHGLHSVCEEASCPNLAECFNHGTATFMILGAICTRRCPFCDVAHGRPLKPDPEEPQKLAKTIRDMKLKYVVITSVDRDDLRDGGAQHFADCIREIRALSPNIKIEILVPDFRGRIDAALDILATEPPDVFNHNLETAPRLYRKARPGANYQWSLDLLKKFKARHPDVPTKSGIMVGLGETNDEIKEVLRDLRAHDVEMLTLGQYLQPSRHHLAVERYVPPAEFDELRDYSIEIGFTQSACGPLVRSSYHADLQAQGKKVQ</sequence>
<dbReference type="HAMAP" id="MF_00206">
    <property type="entry name" value="Lipoyl_synth"/>
    <property type="match status" value="1"/>
</dbReference>
<dbReference type="Gene3D" id="3.20.20.70">
    <property type="entry name" value="Aldolase class I"/>
    <property type="match status" value="1"/>
</dbReference>
<feature type="binding site" evidence="9">
    <location>
        <position position="80"/>
    </location>
    <ligand>
        <name>[4Fe-4S] cluster</name>
        <dbReference type="ChEBI" id="CHEBI:49883"/>
        <label>1</label>
    </ligand>
</feature>
<feature type="binding site" evidence="9">
    <location>
        <position position="69"/>
    </location>
    <ligand>
        <name>[4Fe-4S] cluster</name>
        <dbReference type="ChEBI" id="CHEBI:49883"/>
        <label>1</label>
    </ligand>
</feature>